<keyword evidence="3" id="KW-1185">Reference proteome</keyword>
<dbReference type="EMBL" id="CAJPDS010000027">
    <property type="protein sequence ID" value="CAF9921161.1"/>
    <property type="molecule type" value="Genomic_DNA"/>
</dbReference>
<name>A0A8H3F856_9LECA</name>
<feature type="region of interest" description="Disordered" evidence="1">
    <location>
        <begin position="1"/>
        <end position="25"/>
    </location>
</feature>
<reference evidence="2" key="1">
    <citation type="submission" date="2021-03" db="EMBL/GenBank/DDBJ databases">
        <authorList>
            <person name="Tagirdzhanova G."/>
        </authorList>
    </citation>
    <scope>NUCLEOTIDE SEQUENCE</scope>
</reference>
<evidence type="ECO:0000313" key="2">
    <source>
        <dbReference type="EMBL" id="CAF9921161.1"/>
    </source>
</evidence>
<accession>A0A8H3F856</accession>
<dbReference type="Proteomes" id="UP000664521">
    <property type="component" value="Unassembled WGS sequence"/>
</dbReference>
<sequence length="164" mass="18925">MATKRTKKFQSDTPEDRPDKMPNSWLPLVAIPDQRARGQATAGTAELDVDGMVDEIRRGQEEQGRRLAATRSQQTDERIFRLKSVLAKNRVNHEHVQELLTMVSHATEVGKYRYPNSQIVEVIKVAQEYEKLSRWFLRQGERLKIKEARERLEEAFKSLPPGAN</sequence>
<protein>
    <submittedName>
        <fullName evidence="2">Uncharacterized protein</fullName>
    </submittedName>
</protein>
<proteinExistence type="predicted"/>
<evidence type="ECO:0000313" key="3">
    <source>
        <dbReference type="Proteomes" id="UP000664521"/>
    </source>
</evidence>
<gene>
    <name evidence="2" type="ORF">HETSPECPRED_004452</name>
</gene>
<evidence type="ECO:0000256" key="1">
    <source>
        <dbReference type="SAM" id="MobiDB-lite"/>
    </source>
</evidence>
<comment type="caution">
    <text evidence="2">The sequence shown here is derived from an EMBL/GenBank/DDBJ whole genome shotgun (WGS) entry which is preliminary data.</text>
</comment>
<organism evidence="2 3">
    <name type="scientific">Heterodermia speciosa</name>
    <dbReference type="NCBI Taxonomy" id="116794"/>
    <lineage>
        <taxon>Eukaryota</taxon>
        <taxon>Fungi</taxon>
        <taxon>Dikarya</taxon>
        <taxon>Ascomycota</taxon>
        <taxon>Pezizomycotina</taxon>
        <taxon>Lecanoromycetes</taxon>
        <taxon>OSLEUM clade</taxon>
        <taxon>Lecanoromycetidae</taxon>
        <taxon>Caliciales</taxon>
        <taxon>Physciaceae</taxon>
        <taxon>Heterodermia</taxon>
    </lineage>
</organism>
<dbReference type="AlphaFoldDB" id="A0A8H3F856"/>